<name>A0AAE1G9H3_PETCI</name>
<accession>A0AAE1G9H3</accession>
<protein>
    <submittedName>
        <fullName evidence="1">Uncharacterized protein</fullName>
    </submittedName>
</protein>
<reference evidence="1" key="1">
    <citation type="submission" date="2023-10" db="EMBL/GenBank/DDBJ databases">
        <title>Genome assemblies of two species of porcelain crab, Petrolisthes cinctipes and Petrolisthes manimaculis (Anomura: Porcellanidae).</title>
        <authorList>
            <person name="Angst P."/>
        </authorList>
    </citation>
    <scope>NUCLEOTIDE SEQUENCE</scope>
    <source>
        <strain evidence="1">PB745_01</strain>
        <tissue evidence="1">Gill</tissue>
    </source>
</reference>
<evidence type="ECO:0000313" key="1">
    <source>
        <dbReference type="EMBL" id="KAK3887581.1"/>
    </source>
</evidence>
<sequence length="77" mass="8637">MPRTNLTYSHSPSLRATLSQAHVPTFDLPHVLRTNHTDPRLPSLHATLPQAHIPIVDLLYVLHTKLTYATRTTSTTT</sequence>
<comment type="caution">
    <text evidence="1">The sequence shown here is derived from an EMBL/GenBank/DDBJ whole genome shotgun (WGS) entry which is preliminary data.</text>
</comment>
<evidence type="ECO:0000313" key="2">
    <source>
        <dbReference type="Proteomes" id="UP001286313"/>
    </source>
</evidence>
<dbReference type="AlphaFoldDB" id="A0AAE1G9H3"/>
<organism evidence="1 2">
    <name type="scientific">Petrolisthes cinctipes</name>
    <name type="common">Flat porcelain crab</name>
    <dbReference type="NCBI Taxonomy" id="88211"/>
    <lineage>
        <taxon>Eukaryota</taxon>
        <taxon>Metazoa</taxon>
        <taxon>Ecdysozoa</taxon>
        <taxon>Arthropoda</taxon>
        <taxon>Crustacea</taxon>
        <taxon>Multicrustacea</taxon>
        <taxon>Malacostraca</taxon>
        <taxon>Eumalacostraca</taxon>
        <taxon>Eucarida</taxon>
        <taxon>Decapoda</taxon>
        <taxon>Pleocyemata</taxon>
        <taxon>Anomura</taxon>
        <taxon>Galatheoidea</taxon>
        <taxon>Porcellanidae</taxon>
        <taxon>Petrolisthes</taxon>
    </lineage>
</organism>
<gene>
    <name evidence="1" type="ORF">Pcinc_008287</name>
</gene>
<dbReference type="Proteomes" id="UP001286313">
    <property type="component" value="Unassembled WGS sequence"/>
</dbReference>
<keyword evidence="2" id="KW-1185">Reference proteome</keyword>
<proteinExistence type="predicted"/>
<dbReference type="EMBL" id="JAWQEG010000621">
    <property type="protein sequence ID" value="KAK3887581.1"/>
    <property type="molecule type" value="Genomic_DNA"/>
</dbReference>